<reference evidence="2 3" key="1">
    <citation type="submission" date="2023-05" db="EMBL/GenBank/DDBJ databases">
        <title>Draft genome sequence of Streptomyces sp. B-S-A6 isolated from a cave soil in Thailand.</title>
        <authorList>
            <person name="Chamroensaksri N."/>
            <person name="Muangham S."/>
        </authorList>
    </citation>
    <scope>NUCLEOTIDE SEQUENCE [LARGE SCALE GENOMIC DNA]</scope>
    <source>
        <strain evidence="2 3">B-S-A6</strain>
    </source>
</reference>
<name>A0ABT6SBF6_9ACTN</name>
<dbReference type="InterPro" id="IPR035472">
    <property type="entry name" value="RpiR-like_SIS"/>
</dbReference>
<dbReference type="CDD" id="cd05013">
    <property type="entry name" value="SIS_RpiR"/>
    <property type="match status" value="1"/>
</dbReference>
<dbReference type="EMBL" id="JASCIQ010000014">
    <property type="protein sequence ID" value="MDI3405109.1"/>
    <property type="molecule type" value="Genomic_DNA"/>
</dbReference>
<gene>
    <name evidence="2" type="ORF">QIS96_14940</name>
</gene>
<dbReference type="PANTHER" id="PTHR30514:SF18">
    <property type="entry name" value="RPIR-FAMILY TRANSCRIPTIONAL REGULATOR"/>
    <property type="match status" value="1"/>
</dbReference>
<accession>A0ABT6SBF6</accession>
<keyword evidence="3" id="KW-1185">Reference proteome</keyword>
<dbReference type="InterPro" id="IPR046348">
    <property type="entry name" value="SIS_dom_sf"/>
</dbReference>
<sequence length="328" mass="34475">MSGAHDEAQVPVGGGQYREVVEGVALDDEQVGVGSFGDLADLARHADDLGAHDGRRPEDVGGLLELGAEGELRQLVAVHLAVQVGAEADADAGSPGLFFAQSLGFAGWPPFQAEFRSMYVVRRFDVEASTPTSGHAGIIASAFAQDAENLNSCLHAFDFEQGAAIVEAISAARRTVVIASGTHALPAQALAIIAASRGYDIDVEDRGGAQLANALVRLTSDDCIVAFSFWQHYKQTVAGLRFGRRRGATTCVITDTQHSPAAQLADHALVVPAEGVSHLPSMTAALSLSYGLAAALCAIDPAKSRSAISHVDELWQDMDFFAPDTREL</sequence>
<dbReference type="PANTHER" id="PTHR30514">
    <property type="entry name" value="GLUCOKINASE"/>
    <property type="match status" value="1"/>
</dbReference>
<dbReference type="Proteomes" id="UP001223978">
    <property type="component" value="Unassembled WGS sequence"/>
</dbReference>
<protein>
    <submittedName>
        <fullName evidence="2">MurR/RpiR family transcriptional regulator</fullName>
    </submittedName>
</protein>
<dbReference type="SUPFAM" id="SSF53697">
    <property type="entry name" value="SIS domain"/>
    <property type="match status" value="1"/>
</dbReference>
<organism evidence="2 3">
    <name type="scientific">Streptomyces cavernicola</name>
    <dbReference type="NCBI Taxonomy" id="3043613"/>
    <lineage>
        <taxon>Bacteria</taxon>
        <taxon>Bacillati</taxon>
        <taxon>Actinomycetota</taxon>
        <taxon>Actinomycetes</taxon>
        <taxon>Kitasatosporales</taxon>
        <taxon>Streptomycetaceae</taxon>
        <taxon>Streptomyces</taxon>
    </lineage>
</organism>
<evidence type="ECO:0000313" key="2">
    <source>
        <dbReference type="EMBL" id="MDI3405109.1"/>
    </source>
</evidence>
<proteinExistence type="predicted"/>
<dbReference type="Gene3D" id="3.40.50.10490">
    <property type="entry name" value="Glucose-6-phosphate isomerase like protein, domain 1"/>
    <property type="match status" value="1"/>
</dbReference>
<evidence type="ECO:0000313" key="3">
    <source>
        <dbReference type="Proteomes" id="UP001223978"/>
    </source>
</evidence>
<dbReference type="PROSITE" id="PS51464">
    <property type="entry name" value="SIS"/>
    <property type="match status" value="1"/>
</dbReference>
<evidence type="ECO:0000259" key="1">
    <source>
        <dbReference type="PROSITE" id="PS51464"/>
    </source>
</evidence>
<comment type="caution">
    <text evidence="2">The sequence shown here is derived from an EMBL/GenBank/DDBJ whole genome shotgun (WGS) entry which is preliminary data.</text>
</comment>
<dbReference type="InterPro" id="IPR047640">
    <property type="entry name" value="RpiR-like"/>
</dbReference>
<feature type="domain" description="SIS" evidence="1">
    <location>
        <begin position="165"/>
        <end position="302"/>
    </location>
</feature>
<dbReference type="InterPro" id="IPR001347">
    <property type="entry name" value="SIS_dom"/>
</dbReference>
<dbReference type="Pfam" id="PF01380">
    <property type="entry name" value="SIS"/>
    <property type="match status" value="1"/>
</dbReference>